<accession>A0AAU9QNJ4</accession>
<comment type="caution">
    <text evidence="1">The sequence shown here is derived from an EMBL/GenBank/DDBJ whole genome shotgun (WGS) entry which is preliminary data.</text>
</comment>
<name>A0AAU9QNJ4_9VIBR</name>
<sequence length="183" mass="20810">MHNDVDLDELISDEFLDSLDDASTEPVPNEQPAWVIDDPEHTTHKAYHAILDLKKEAEEAISSFGEVATNKTKKFYQIKKSNVAKVVGRSAQSIFNASSFSKDIEAFFDDVNQELLEMHELEQKKQLNRKKTGIRVKKKEVIVQSHQSLEKKYNELKSRSTKETLDLAAASLPIDLKRKLGLI</sequence>
<dbReference type="AlphaFoldDB" id="A0AAU9QNJ4"/>
<organism evidence="1 2">
    <name type="scientific">Vibrio jasicida</name>
    <dbReference type="NCBI Taxonomy" id="766224"/>
    <lineage>
        <taxon>Bacteria</taxon>
        <taxon>Pseudomonadati</taxon>
        <taxon>Pseudomonadota</taxon>
        <taxon>Gammaproteobacteria</taxon>
        <taxon>Vibrionales</taxon>
        <taxon>Vibrionaceae</taxon>
        <taxon>Vibrio</taxon>
    </lineage>
</organism>
<proteinExistence type="predicted"/>
<dbReference type="Proteomes" id="UP001295462">
    <property type="component" value="Unassembled WGS sequence"/>
</dbReference>
<evidence type="ECO:0000313" key="2">
    <source>
        <dbReference type="Proteomes" id="UP001295462"/>
    </source>
</evidence>
<dbReference type="RefSeq" id="WP_409590093.1">
    <property type="nucleotide sequence ID" value="NZ_CAKMTZ010000115.1"/>
</dbReference>
<reference evidence="1" key="1">
    <citation type="submission" date="2022-01" db="EMBL/GenBank/DDBJ databases">
        <authorList>
            <person name="Lagorce A."/>
        </authorList>
    </citation>
    <scope>NUCLEOTIDE SEQUENCE</scope>
    <source>
        <strain evidence="1">Th15_F1_A12</strain>
    </source>
</reference>
<evidence type="ECO:0000313" key="1">
    <source>
        <dbReference type="EMBL" id="CAH1594949.1"/>
    </source>
</evidence>
<dbReference type="EMBL" id="CAKMUD010000083">
    <property type="protein sequence ID" value="CAH1594949.1"/>
    <property type="molecule type" value="Genomic_DNA"/>
</dbReference>
<gene>
    <name evidence="1" type="ORF">THF1A12_30010</name>
</gene>
<protein>
    <submittedName>
        <fullName evidence="1">Uncharacterized protein</fullName>
    </submittedName>
</protein>